<dbReference type="InterPro" id="IPR027806">
    <property type="entry name" value="HARBI1_dom"/>
</dbReference>
<dbReference type="GO" id="GO:0016787">
    <property type="term" value="F:hydrolase activity"/>
    <property type="evidence" value="ECO:0007669"/>
    <property type="project" value="UniProtKB-KW"/>
</dbReference>
<dbReference type="OrthoDB" id="5964668at2759"/>
<reference evidence="10" key="1">
    <citation type="submission" date="2022-11" db="UniProtKB">
        <authorList>
            <consortium name="EnsemblMetazoa"/>
        </authorList>
    </citation>
    <scope>IDENTIFICATION</scope>
</reference>
<evidence type="ECO:0000256" key="1">
    <source>
        <dbReference type="ARBA" id="ARBA00001968"/>
    </source>
</evidence>
<keyword evidence="4" id="KW-0540">Nuclease</keyword>
<keyword evidence="11" id="KW-1185">Reference proteome</keyword>
<accession>A0A914AHG6</accession>
<keyword evidence="7" id="KW-0539">Nucleus</keyword>
<evidence type="ECO:0000256" key="4">
    <source>
        <dbReference type="ARBA" id="ARBA00022722"/>
    </source>
</evidence>
<dbReference type="GO" id="GO:0046872">
    <property type="term" value="F:metal ion binding"/>
    <property type="evidence" value="ECO:0007669"/>
    <property type="project" value="UniProtKB-KW"/>
</dbReference>
<dbReference type="GeneID" id="119733874"/>
<dbReference type="GO" id="GO:0005634">
    <property type="term" value="C:nucleus"/>
    <property type="evidence" value="ECO:0007669"/>
    <property type="project" value="UniProtKB-SubCell"/>
</dbReference>
<proteinExistence type="inferred from homology"/>
<evidence type="ECO:0000256" key="3">
    <source>
        <dbReference type="ARBA" id="ARBA00006958"/>
    </source>
</evidence>
<feature type="region of interest" description="Disordered" evidence="8">
    <location>
        <begin position="203"/>
        <end position="229"/>
    </location>
</feature>
<dbReference type="PANTHER" id="PTHR22930">
    <property type="match status" value="1"/>
</dbReference>
<dbReference type="OMA" id="MEPRMAM"/>
<organism evidence="10 11">
    <name type="scientific">Patiria miniata</name>
    <name type="common">Bat star</name>
    <name type="synonym">Asterina miniata</name>
    <dbReference type="NCBI Taxonomy" id="46514"/>
    <lineage>
        <taxon>Eukaryota</taxon>
        <taxon>Metazoa</taxon>
        <taxon>Echinodermata</taxon>
        <taxon>Eleutherozoa</taxon>
        <taxon>Asterozoa</taxon>
        <taxon>Asteroidea</taxon>
        <taxon>Valvatacea</taxon>
        <taxon>Valvatida</taxon>
        <taxon>Asterinidae</taxon>
        <taxon>Patiria</taxon>
    </lineage>
</organism>
<dbReference type="GO" id="GO:0004518">
    <property type="term" value="F:nuclease activity"/>
    <property type="evidence" value="ECO:0007669"/>
    <property type="project" value="UniProtKB-KW"/>
</dbReference>
<evidence type="ECO:0000256" key="7">
    <source>
        <dbReference type="ARBA" id="ARBA00023242"/>
    </source>
</evidence>
<keyword evidence="6" id="KW-0378">Hydrolase</keyword>
<evidence type="ECO:0000256" key="8">
    <source>
        <dbReference type="SAM" id="MobiDB-lite"/>
    </source>
</evidence>
<evidence type="ECO:0000256" key="5">
    <source>
        <dbReference type="ARBA" id="ARBA00022723"/>
    </source>
</evidence>
<feature type="domain" description="DDE Tnp4" evidence="9">
    <location>
        <begin position="51"/>
        <end position="197"/>
    </location>
</feature>
<keyword evidence="5" id="KW-0479">Metal-binding</keyword>
<dbReference type="Pfam" id="PF13359">
    <property type="entry name" value="DDE_Tnp_4"/>
    <property type="match status" value="1"/>
</dbReference>
<evidence type="ECO:0000256" key="2">
    <source>
        <dbReference type="ARBA" id="ARBA00004123"/>
    </source>
</evidence>
<dbReference type="Proteomes" id="UP000887568">
    <property type="component" value="Unplaced"/>
</dbReference>
<dbReference type="PANTHER" id="PTHR22930:SF286">
    <property type="entry name" value="NUCLEASE HARBI1"/>
    <property type="match status" value="1"/>
</dbReference>
<name>A0A914AHG6_PATMI</name>
<dbReference type="EnsemblMetazoa" id="XM_038207239.1">
    <property type="protein sequence ID" value="XP_038063167.1"/>
    <property type="gene ID" value="LOC119733874"/>
</dbReference>
<comment type="subcellular location">
    <subcellularLocation>
        <location evidence="2">Nucleus</location>
    </subcellularLocation>
</comment>
<comment type="cofactor">
    <cofactor evidence="1">
        <name>a divalent metal cation</name>
        <dbReference type="ChEBI" id="CHEBI:60240"/>
    </cofactor>
</comment>
<dbReference type="InterPro" id="IPR045249">
    <property type="entry name" value="HARBI1-like"/>
</dbReference>
<dbReference type="AlphaFoldDB" id="A0A914AHG6"/>
<evidence type="ECO:0000256" key="6">
    <source>
        <dbReference type="ARBA" id="ARBA00022801"/>
    </source>
</evidence>
<evidence type="ECO:0000313" key="11">
    <source>
        <dbReference type="Proteomes" id="UP000887568"/>
    </source>
</evidence>
<dbReference type="RefSeq" id="XP_038063167.1">
    <property type="nucleotide sequence ID" value="XM_038207239.1"/>
</dbReference>
<evidence type="ECO:0000313" key="10">
    <source>
        <dbReference type="EnsemblMetazoa" id="XP_038063167.1"/>
    </source>
</evidence>
<protein>
    <recommendedName>
        <fullName evidence="9">DDE Tnp4 domain-containing protein</fullName>
    </recommendedName>
</protein>
<evidence type="ECO:0000259" key="9">
    <source>
        <dbReference type="Pfam" id="PF13359"/>
    </source>
</evidence>
<sequence>MSSINSSAVLSSTGIAAAGRLGDFIKWPAAADIQRFFFTIAGFPGIVGITDGTHIRITAPNAHEVQFVNRKNYHSINQGFVVDNKCNFTQLNAKWPGSTHDSRVLRESSLANVFERGQGENEEVYLLGDTGYPSKPWLLTPFLQPGNRPEARYNGAHSLVERTIGQWKRRFHCLHGEIRLSPERTCRVIAACAVLHNIAKQQGFPDIDEDDPMDDPPNPQPDQPAQLHDNGDLVRNHILLDLDTVQRRNEETNRVWRLAHGTQTDCQTLSV</sequence>
<comment type="similarity">
    <text evidence="3">Belongs to the HARBI1 family.</text>
</comment>